<feature type="domain" description="Alpha-L-rhamnosidase concanavalin-like" evidence="4">
    <location>
        <begin position="300"/>
        <end position="398"/>
    </location>
</feature>
<evidence type="ECO:0000256" key="1">
    <source>
        <dbReference type="ARBA" id="ARBA00001445"/>
    </source>
</evidence>
<evidence type="ECO:0000259" key="7">
    <source>
        <dbReference type="Pfam" id="PF17390"/>
    </source>
</evidence>
<dbReference type="Pfam" id="PF17390">
    <property type="entry name" value="Bac_rhamnosid_C"/>
    <property type="match status" value="1"/>
</dbReference>
<evidence type="ECO:0000313" key="9">
    <source>
        <dbReference type="Proteomes" id="UP000033682"/>
    </source>
</evidence>
<dbReference type="Gene3D" id="1.50.10.10">
    <property type="match status" value="1"/>
</dbReference>
<dbReference type="HOGENOM" id="CLU_002926_0_1_9"/>
<dbReference type="SUPFAM" id="SSF48208">
    <property type="entry name" value="Six-hairpin glycosidases"/>
    <property type="match status" value="1"/>
</dbReference>
<feature type="domain" description="Alpha-L-rhamnosidase six-hairpin glycosidase" evidence="6">
    <location>
        <begin position="403"/>
        <end position="748"/>
    </location>
</feature>
<dbReference type="EC" id="3.2.1.40" evidence="2"/>
<dbReference type="PIRSF" id="PIRSF010631">
    <property type="entry name" value="A-rhamnsds"/>
    <property type="match status" value="1"/>
</dbReference>
<dbReference type="Proteomes" id="UP000033682">
    <property type="component" value="Unassembled WGS sequence"/>
</dbReference>
<evidence type="ECO:0000259" key="6">
    <source>
        <dbReference type="Pfam" id="PF17389"/>
    </source>
</evidence>
<keyword evidence="9" id="KW-1185">Reference proteome</keyword>
<dbReference type="Gene3D" id="2.60.120.260">
    <property type="entry name" value="Galactose-binding domain-like"/>
    <property type="match status" value="2"/>
</dbReference>
<dbReference type="InterPro" id="IPR016007">
    <property type="entry name" value="Alpha_rhamnosid"/>
</dbReference>
<protein>
    <recommendedName>
        <fullName evidence="2">alpha-L-rhamnosidase</fullName>
        <ecNumber evidence="2">3.2.1.40</ecNumber>
    </recommendedName>
</protein>
<dbReference type="InterPro" id="IPR035396">
    <property type="entry name" value="Bac_rhamnosid6H"/>
</dbReference>
<feature type="domain" description="Bacterial alpha-L-rhamnosidase N-terminal" evidence="5">
    <location>
        <begin position="129"/>
        <end position="269"/>
    </location>
</feature>
<dbReference type="AlphaFoldDB" id="A0A0F4LSC2"/>
<dbReference type="InterPro" id="IPR035398">
    <property type="entry name" value="Bac_rhamnosid_C"/>
</dbReference>
<dbReference type="Pfam" id="PF17389">
    <property type="entry name" value="Bac_rhamnosid6H"/>
    <property type="match status" value="1"/>
</dbReference>
<dbReference type="Gene3D" id="2.60.420.10">
    <property type="entry name" value="Maltose phosphorylase, domain 3"/>
    <property type="match status" value="1"/>
</dbReference>
<dbReference type="InterPro" id="IPR008928">
    <property type="entry name" value="6-hairpin_glycosidase_sf"/>
</dbReference>
<comment type="caution">
    <text evidence="8">The sequence shown here is derived from an EMBL/GenBank/DDBJ whole genome shotgun (WGS) entry which is preliminary data.</text>
</comment>
<dbReference type="EMBL" id="JXLG01000005">
    <property type="protein sequence ID" value="KJY61248.1"/>
    <property type="molecule type" value="Genomic_DNA"/>
</dbReference>
<evidence type="ECO:0000259" key="4">
    <source>
        <dbReference type="Pfam" id="PF05592"/>
    </source>
</evidence>
<keyword evidence="3" id="KW-0378">Hydrolase</keyword>
<evidence type="ECO:0000256" key="2">
    <source>
        <dbReference type="ARBA" id="ARBA00012652"/>
    </source>
</evidence>
<dbReference type="InterPro" id="IPR013737">
    <property type="entry name" value="Bac_rhamnosid_N"/>
</dbReference>
<dbReference type="PANTHER" id="PTHR33307:SF6">
    <property type="entry name" value="ALPHA-RHAMNOSIDASE (EUROFUNG)-RELATED"/>
    <property type="match status" value="1"/>
</dbReference>
<comment type="catalytic activity">
    <reaction evidence="1">
        <text>Hydrolysis of terminal non-reducing alpha-L-rhamnose residues in alpha-L-rhamnosides.</text>
        <dbReference type="EC" id="3.2.1.40"/>
    </reaction>
</comment>
<dbReference type="GO" id="GO:0005975">
    <property type="term" value="P:carbohydrate metabolic process"/>
    <property type="evidence" value="ECO:0007669"/>
    <property type="project" value="InterPro"/>
</dbReference>
<dbReference type="PATRIC" id="fig|303541.3.peg.679"/>
<organism evidence="8 9">
    <name type="scientific">Lactobacillus apis</name>
    <dbReference type="NCBI Taxonomy" id="303541"/>
    <lineage>
        <taxon>Bacteria</taxon>
        <taxon>Bacillati</taxon>
        <taxon>Bacillota</taxon>
        <taxon>Bacilli</taxon>
        <taxon>Lactobacillales</taxon>
        <taxon>Lactobacillaceae</taxon>
        <taxon>Lactobacillus</taxon>
    </lineage>
</organism>
<dbReference type="Pfam" id="PF05592">
    <property type="entry name" value="Bac_rhamnosid"/>
    <property type="match status" value="1"/>
</dbReference>
<sequence>MIEISQISINHMTTPLGFDLDNHLHIEFSVNSSKPMTETKKRVIIKTDEVVYDSDWQNYDNNFFDFAIELEPRTHYTVSVSVQNAGDEITKDSFFETGKITEPFSANWIGNSNKDLQNTLLRKEFALDKEITSARLYMTGLGVYEVYFNNEKIGDELLAPGVTAYDQVTQVQTYDVTSFLQKTQKHELLISLGDGWYKGNFGFDGGQENIYGDRQMAIAELHLTFADGTEEVINTDDSWQTTSGKVTKSAIYYGEDLDDTKEITNWEPAVIIDHSKEILHDRLSLPLKVEEYLPVKEIIQTPAGETVLDFGQNHAGWPELFNHEPAGQTIELQVGEILQNGNFYRDNLREARAAFKYTSDGKEKWVRPHFTYYGYRYAKVTGNTKPLKKEDFRSAVIYSDMKTTGGITTNNAKVNRLLQNVIWGQKSNFFDVPTDCPQRDERLGWTGDADVFSATAVLNMDTYAFFKKYARDMQIEQNAHDGMLTMYAPAMGNGSGGAAIWGDAATIIPWTVYQAYNDPAILRQNYSSMKAWVEWIGKNTSTKNLWTGCFQFGDWLSLDGENPAMPTGKTDEDFIASVYYYYSTSIVAETAQILGFSDDAAKYSKQAKAIKKAISNEYITATGRLSIDTQTAYALALAFDLVPNEQKQRVVKDLVTRLGKDNNHLKTGFVGTPIVCRVLSENGEHKLATQIFLNEDFPSWLYAVNLGATTIWERWNSVMPDGSMNPEGMNSLNHYSIGAIMQWVYQQVLGISSQTNGYQEVTLAPQFDYRLKHVQGHYESSYGDLQIEYQLETDEQHTIKLNLNVPFGQQVTVKLPRATGEVQLNGEATSLPLKLTGGQYSISYVPSSSYIEYYNIDMPAKDLMADSELVEKLSPLNGVFGFLQDQNNLDTFGGSSLIEMNTMLPFVNISDEDLANIKAVLAETPLASERKFLNEGRTI</sequence>
<evidence type="ECO:0000313" key="8">
    <source>
        <dbReference type="EMBL" id="KJY61248.1"/>
    </source>
</evidence>
<dbReference type="GO" id="GO:0030596">
    <property type="term" value="F:alpha-L-rhamnosidase activity"/>
    <property type="evidence" value="ECO:0007669"/>
    <property type="project" value="UniProtKB-EC"/>
</dbReference>
<dbReference type="Pfam" id="PF08531">
    <property type="entry name" value="Bac_rhamnosid_N"/>
    <property type="match status" value="1"/>
</dbReference>
<accession>A0A0F4LSC2</accession>
<evidence type="ECO:0000256" key="3">
    <source>
        <dbReference type="ARBA" id="ARBA00022801"/>
    </source>
</evidence>
<reference evidence="8 9" key="1">
    <citation type="submission" date="2015-01" db="EMBL/GenBank/DDBJ databases">
        <title>Comparative genomics of the lactic acid bacteria isolated from the honey bee gut.</title>
        <authorList>
            <person name="Ellegaard K.M."/>
            <person name="Tamarit D."/>
            <person name="Javelind E."/>
            <person name="Olofsson T."/>
            <person name="Andersson S.G."/>
            <person name="Vasquez A."/>
        </authorList>
    </citation>
    <scope>NUCLEOTIDE SEQUENCE [LARGE SCALE GENOMIC DNA]</scope>
    <source>
        <strain evidence="8 9">Hma11</strain>
    </source>
</reference>
<proteinExistence type="predicted"/>
<feature type="domain" description="Alpha-L-rhamnosidase C-terminal" evidence="7">
    <location>
        <begin position="750"/>
        <end position="822"/>
    </location>
</feature>
<name>A0A0F4LSC2_9LACO</name>
<dbReference type="InterPro" id="IPR012341">
    <property type="entry name" value="6hp_glycosidase-like_sf"/>
</dbReference>
<evidence type="ECO:0000259" key="5">
    <source>
        <dbReference type="Pfam" id="PF08531"/>
    </source>
</evidence>
<gene>
    <name evidence="8" type="ORF">JF72_05260</name>
</gene>
<dbReference type="PANTHER" id="PTHR33307">
    <property type="entry name" value="ALPHA-RHAMNOSIDASE (EUROFUNG)"/>
    <property type="match status" value="1"/>
</dbReference>
<dbReference type="InterPro" id="IPR008902">
    <property type="entry name" value="Rhamnosid_concanavalin"/>
</dbReference>
<dbReference type="STRING" id="303541.JF72_05260"/>